<feature type="compositionally biased region" description="Basic and acidic residues" evidence="4">
    <location>
        <begin position="233"/>
        <end position="249"/>
    </location>
</feature>
<evidence type="ECO:0008006" key="9">
    <source>
        <dbReference type="Google" id="ProtNLM"/>
    </source>
</evidence>
<dbReference type="Pfam" id="PF00505">
    <property type="entry name" value="HMG_box"/>
    <property type="match status" value="1"/>
</dbReference>
<dbReference type="InterPro" id="IPR051965">
    <property type="entry name" value="ChromReg_NeuronalGeneExpr"/>
</dbReference>
<feature type="domain" description="PWWP" evidence="6">
    <location>
        <begin position="27"/>
        <end position="86"/>
    </location>
</feature>
<dbReference type="PROSITE" id="PS50812">
    <property type="entry name" value="PWWP"/>
    <property type="match status" value="1"/>
</dbReference>
<evidence type="ECO:0000313" key="7">
    <source>
        <dbReference type="EMBL" id="KOO28180.1"/>
    </source>
</evidence>
<keyword evidence="2 3" id="KW-0539">Nucleus</keyword>
<dbReference type="GO" id="GO:0003677">
    <property type="term" value="F:DNA binding"/>
    <property type="evidence" value="ECO:0007669"/>
    <property type="project" value="UniProtKB-UniRule"/>
</dbReference>
<dbReference type="SMART" id="SM00293">
    <property type="entry name" value="PWWP"/>
    <property type="match status" value="1"/>
</dbReference>
<feature type="region of interest" description="Disordered" evidence="4">
    <location>
        <begin position="219"/>
        <end position="258"/>
    </location>
</feature>
<accession>A0A0M0JNW4</accession>
<evidence type="ECO:0000256" key="3">
    <source>
        <dbReference type="PROSITE-ProRule" id="PRU00267"/>
    </source>
</evidence>
<evidence type="ECO:0000313" key="8">
    <source>
        <dbReference type="Proteomes" id="UP000037460"/>
    </source>
</evidence>
<dbReference type="SUPFAM" id="SSF47095">
    <property type="entry name" value="HMG-box"/>
    <property type="match status" value="1"/>
</dbReference>
<dbReference type="PANTHER" id="PTHR46040:SF3">
    <property type="entry name" value="HIGH MOBILITY GROUP PROTEIN 2"/>
    <property type="match status" value="1"/>
</dbReference>
<protein>
    <recommendedName>
        <fullName evidence="9">PWWP domain-containing protein</fullName>
    </recommendedName>
</protein>
<dbReference type="PROSITE" id="PS50118">
    <property type="entry name" value="HMG_BOX_2"/>
    <property type="match status" value="1"/>
</dbReference>
<dbReference type="AlphaFoldDB" id="A0A0M0JNW4"/>
<dbReference type="OrthoDB" id="62853at2759"/>
<dbReference type="InterPro" id="IPR000313">
    <property type="entry name" value="PWWP_dom"/>
</dbReference>
<evidence type="ECO:0000256" key="1">
    <source>
        <dbReference type="ARBA" id="ARBA00023125"/>
    </source>
</evidence>
<dbReference type="PANTHER" id="PTHR46040">
    <property type="entry name" value="HIGH MOBILITY GROUP PROTEIN 2"/>
    <property type="match status" value="1"/>
</dbReference>
<feature type="domain" description="HMG box" evidence="5">
    <location>
        <begin position="251"/>
        <end position="319"/>
    </location>
</feature>
<feature type="DNA-binding region" description="HMG box" evidence="3">
    <location>
        <begin position="251"/>
        <end position="319"/>
    </location>
</feature>
<evidence type="ECO:0000259" key="5">
    <source>
        <dbReference type="PROSITE" id="PS50118"/>
    </source>
</evidence>
<dbReference type="Gene3D" id="1.10.30.10">
    <property type="entry name" value="High mobility group box domain"/>
    <property type="match status" value="2"/>
</dbReference>
<dbReference type="CDD" id="cd05162">
    <property type="entry name" value="PWWP"/>
    <property type="match status" value="1"/>
</dbReference>
<dbReference type="Proteomes" id="UP000037460">
    <property type="component" value="Unassembled WGS sequence"/>
</dbReference>
<sequence length="427" mass="47602">MADADMASEPAEAAQAAVPAVIPDYQRGDLVWAKIKGFPWWPSQIRSVRNLRQRSEDHVPYVRVRFLHTKDNAEVAPDKLLPYTEANAELGIVKPKMFKSDGLKKKFLTAVAQADAWPPPPPAEPEEWSDDEVVEQEEVEAARAEASAHRAAWRSEGHELLGQHVARFFGASQGPKVRAYLAVITRWSPWEDTNLFHVLHDDGDEEDLEEEEVRKAISAYRRQPEARRRKHEQHVAKEEKQRKAEERARQPRKPRSALASFSQAVRPALLAAHPAATATELSRLVMAAWREADARTHAEHEATAAADRQRYLAECAAVGLAPDGEGDGRAHGPLPPLPALGFFRERCEVALGVRLGGDETELGPAVAELLHCGFRQLPAEEREELEDLAAADLERYKDEVAAWQSRQAAHAKRRAQAGGAKRPRAEE</sequence>
<dbReference type="InterPro" id="IPR036910">
    <property type="entry name" value="HMG_box_dom_sf"/>
</dbReference>
<keyword evidence="1 3" id="KW-0238">DNA-binding</keyword>
<dbReference type="SUPFAM" id="SSF63748">
    <property type="entry name" value="Tudor/PWWP/MBT"/>
    <property type="match status" value="1"/>
</dbReference>
<proteinExistence type="predicted"/>
<dbReference type="SMART" id="SM00398">
    <property type="entry name" value="HMG"/>
    <property type="match status" value="1"/>
</dbReference>
<dbReference type="Gene3D" id="2.30.30.140">
    <property type="match status" value="1"/>
</dbReference>
<dbReference type="Pfam" id="PF00855">
    <property type="entry name" value="PWWP"/>
    <property type="match status" value="1"/>
</dbReference>
<keyword evidence="8" id="KW-1185">Reference proteome</keyword>
<organism evidence="7 8">
    <name type="scientific">Chrysochromulina tobinii</name>
    <dbReference type="NCBI Taxonomy" id="1460289"/>
    <lineage>
        <taxon>Eukaryota</taxon>
        <taxon>Haptista</taxon>
        <taxon>Haptophyta</taxon>
        <taxon>Prymnesiophyceae</taxon>
        <taxon>Prymnesiales</taxon>
        <taxon>Chrysochromulinaceae</taxon>
        <taxon>Chrysochromulina</taxon>
    </lineage>
</organism>
<reference evidence="8" key="1">
    <citation type="journal article" date="2015" name="PLoS Genet.">
        <title>Genome Sequence and Transcriptome Analyses of Chrysochromulina tobin: Metabolic Tools for Enhanced Algal Fitness in the Prominent Order Prymnesiales (Haptophyceae).</title>
        <authorList>
            <person name="Hovde B.T."/>
            <person name="Deodato C.R."/>
            <person name="Hunsperger H.M."/>
            <person name="Ryken S.A."/>
            <person name="Yost W."/>
            <person name="Jha R.K."/>
            <person name="Patterson J."/>
            <person name="Monnat R.J. Jr."/>
            <person name="Barlow S.B."/>
            <person name="Starkenburg S.R."/>
            <person name="Cattolico R.A."/>
        </authorList>
    </citation>
    <scope>NUCLEOTIDE SEQUENCE</scope>
    <source>
        <strain evidence="8">CCMP291</strain>
    </source>
</reference>
<dbReference type="InterPro" id="IPR009071">
    <property type="entry name" value="HMG_box_dom"/>
</dbReference>
<feature type="region of interest" description="Disordered" evidence="4">
    <location>
        <begin position="407"/>
        <end position="427"/>
    </location>
</feature>
<evidence type="ECO:0000259" key="6">
    <source>
        <dbReference type="PROSITE" id="PS50812"/>
    </source>
</evidence>
<dbReference type="GO" id="GO:0005634">
    <property type="term" value="C:nucleus"/>
    <property type="evidence" value="ECO:0007669"/>
    <property type="project" value="UniProtKB-UniRule"/>
</dbReference>
<dbReference type="EMBL" id="JWZX01002608">
    <property type="protein sequence ID" value="KOO28180.1"/>
    <property type="molecule type" value="Genomic_DNA"/>
</dbReference>
<dbReference type="GO" id="GO:0010468">
    <property type="term" value="P:regulation of gene expression"/>
    <property type="evidence" value="ECO:0007669"/>
    <property type="project" value="TreeGrafter"/>
</dbReference>
<evidence type="ECO:0000256" key="4">
    <source>
        <dbReference type="SAM" id="MobiDB-lite"/>
    </source>
</evidence>
<evidence type="ECO:0000256" key="2">
    <source>
        <dbReference type="ARBA" id="ARBA00023242"/>
    </source>
</evidence>
<comment type="caution">
    <text evidence="7">The sequence shown here is derived from an EMBL/GenBank/DDBJ whole genome shotgun (WGS) entry which is preliminary data.</text>
</comment>
<name>A0A0M0JNW4_9EUKA</name>
<gene>
    <name evidence="7" type="ORF">Ctob_011169</name>
</gene>